<reference evidence="2" key="2">
    <citation type="submission" date="2015-01" db="EMBL/GenBank/DDBJ databases">
        <title>Evolutionary Origins and Diversification of the Mycorrhizal Mutualists.</title>
        <authorList>
            <consortium name="DOE Joint Genome Institute"/>
            <consortium name="Mycorrhizal Genomics Consortium"/>
            <person name="Kohler A."/>
            <person name="Kuo A."/>
            <person name="Nagy L.G."/>
            <person name="Floudas D."/>
            <person name="Copeland A."/>
            <person name="Barry K.W."/>
            <person name="Cichocki N."/>
            <person name="Veneault-Fourrey C."/>
            <person name="LaButti K."/>
            <person name="Lindquist E.A."/>
            <person name="Lipzen A."/>
            <person name="Lundell T."/>
            <person name="Morin E."/>
            <person name="Murat C."/>
            <person name="Riley R."/>
            <person name="Ohm R."/>
            <person name="Sun H."/>
            <person name="Tunlid A."/>
            <person name="Henrissat B."/>
            <person name="Grigoriev I.V."/>
            <person name="Hibbett D.S."/>
            <person name="Martin F."/>
        </authorList>
    </citation>
    <scope>NUCLEOTIDE SEQUENCE [LARGE SCALE GENOMIC DNA]</scope>
    <source>
        <strain evidence="2">Foug A</strain>
    </source>
</reference>
<proteinExistence type="predicted"/>
<keyword evidence="2" id="KW-1185">Reference proteome</keyword>
<dbReference type="HOGENOM" id="CLU_2159912_0_0_1"/>
<dbReference type="InParanoid" id="A0A0C3A307"/>
<organism evidence="1 2">
    <name type="scientific">Scleroderma citrinum Foug A</name>
    <dbReference type="NCBI Taxonomy" id="1036808"/>
    <lineage>
        <taxon>Eukaryota</taxon>
        <taxon>Fungi</taxon>
        <taxon>Dikarya</taxon>
        <taxon>Basidiomycota</taxon>
        <taxon>Agaricomycotina</taxon>
        <taxon>Agaricomycetes</taxon>
        <taxon>Agaricomycetidae</taxon>
        <taxon>Boletales</taxon>
        <taxon>Sclerodermatineae</taxon>
        <taxon>Sclerodermataceae</taxon>
        <taxon>Scleroderma</taxon>
    </lineage>
</organism>
<reference evidence="1 2" key="1">
    <citation type="submission" date="2014-04" db="EMBL/GenBank/DDBJ databases">
        <authorList>
            <consortium name="DOE Joint Genome Institute"/>
            <person name="Kuo A."/>
            <person name="Kohler A."/>
            <person name="Nagy L.G."/>
            <person name="Floudas D."/>
            <person name="Copeland A."/>
            <person name="Barry K.W."/>
            <person name="Cichocki N."/>
            <person name="Veneault-Fourrey C."/>
            <person name="LaButti K."/>
            <person name="Lindquist E.A."/>
            <person name="Lipzen A."/>
            <person name="Lundell T."/>
            <person name="Morin E."/>
            <person name="Murat C."/>
            <person name="Sun H."/>
            <person name="Tunlid A."/>
            <person name="Henrissat B."/>
            <person name="Grigoriev I.V."/>
            <person name="Hibbett D.S."/>
            <person name="Martin F."/>
            <person name="Nordberg H.P."/>
            <person name="Cantor M.N."/>
            <person name="Hua S.X."/>
        </authorList>
    </citation>
    <scope>NUCLEOTIDE SEQUENCE [LARGE SCALE GENOMIC DNA]</scope>
    <source>
        <strain evidence="1 2">Foug A</strain>
    </source>
</reference>
<dbReference type="EMBL" id="KN822078">
    <property type="protein sequence ID" value="KIM59052.1"/>
    <property type="molecule type" value="Genomic_DNA"/>
</dbReference>
<dbReference type="AlphaFoldDB" id="A0A0C3A307"/>
<accession>A0A0C3A307</accession>
<protein>
    <submittedName>
        <fullName evidence="1">Uncharacterized protein</fullName>
    </submittedName>
</protein>
<gene>
    <name evidence="1" type="ORF">SCLCIDRAFT_1043453</name>
</gene>
<evidence type="ECO:0000313" key="2">
    <source>
        <dbReference type="Proteomes" id="UP000053989"/>
    </source>
</evidence>
<sequence length="111" mass="12845">MTDAPQHSAAAICIFHPRSALPHPRPDSRNPPWFLRSLFVRVQSRWRTHLATRSVMGEFMRKDDNIRHRHHHINRRQVQYAGPLGPHPCRPRCGHCVNRTPVVLHILCGGD</sequence>
<evidence type="ECO:0000313" key="1">
    <source>
        <dbReference type="EMBL" id="KIM59052.1"/>
    </source>
</evidence>
<name>A0A0C3A307_9AGAM</name>
<dbReference type="Proteomes" id="UP000053989">
    <property type="component" value="Unassembled WGS sequence"/>
</dbReference>